<dbReference type="Pfam" id="PF06024">
    <property type="entry name" value="Orf78"/>
    <property type="match status" value="1"/>
</dbReference>
<dbReference type="InterPro" id="IPR009261">
    <property type="entry name" value="AcMNPV_AC78"/>
</dbReference>
<accession>A0A9E7Y6X8</accession>
<keyword evidence="3" id="KW-1185">Reference proteome</keyword>
<name>A0A9E7Y6X8_9ABAC</name>
<dbReference type="Proteomes" id="UP001264959">
    <property type="component" value="Segment"/>
</dbReference>
<evidence type="ECO:0000313" key="2">
    <source>
        <dbReference type="EMBL" id="UZE89749.1"/>
    </source>
</evidence>
<reference evidence="2" key="1">
    <citation type="journal article" date="2022" name="Viruses">
        <title>The Parapoynx stagnalis Nucleopolyhedrovirus (PastNPV), a Divergent Member of the Alphabaculovirus Group I Clade, Encodes a Homolog of Ran GTPase.</title>
        <authorList>
            <person name="Harrison R.L."/>
            <person name="Rowley D.L."/>
        </authorList>
    </citation>
    <scope>NUCLEOTIDE SEQUENCE</scope>
    <source>
        <strain evidence="2">BCIPV-473</strain>
    </source>
</reference>
<feature type="transmembrane region" description="Helical" evidence="1">
    <location>
        <begin position="58"/>
        <end position="85"/>
    </location>
</feature>
<keyword evidence="1" id="KW-0812">Transmembrane</keyword>
<sequence>MNLDIPYYRLGEHEKVQFIPLKLALNDEINNNDVNISSSEKLIADENNPTFNNYSSNISMGFIILIGIVSLLVLFLLLYIIYYFVILRERERYLENVEEPSLVF</sequence>
<keyword evidence="1" id="KW-1133">Transmembrane helix</keyword>
<protein>
    <submittedName>
        <fullName evidence="2">AC78</fullName>
    </submittedName>
</protein>
<evidence type="ECO:0000256" key="1">
    <source>
        <dbReference type="SAM" id="Phobius"/>
    </source>
</evidence>
<organism evidence="2 3">
    <name type="scientific">Parapoynx stagnalis nucleopolyhedrovirus</name>
    <dbReference type="NCBI Taxonomy" id="2993413"/>
    <lineage>
        <taxon>Viruses</taxon>
        <taxon>Viruses incertae sedis</taxon>
        <taxon>Naldaviricetes</taxon>
        <taxon>Lefavirales</taxon>
        <taxon>Baculoviridae</taxon>
        <taxon>Alphabaculovirus</taxon>
        <taxon>Alphabaculovirus pastagnalis</taxon>
    </lineage>
</organism>
<keyword evidence="1" id="KW-0472">Membrane</keyword>
<dbReference type="EMBL" id="ON704650">
    <property type="protein sequence ID" value="UZE89749.1"/>
    <property type="molecule type" value="Genomic_DNA"/>
</dbReference>
<proteinExistence type="predicted"/>
<evidence type="ECO:0000313" key="3">
    <source>
        <dbReference type="Proteomes" id="UP001264959"/>
    </source>
</evidence>